<reference evidence="2" key="1">
    <citation type="submission" date="2016-02" db="EMBL/GenBank/DDBJ databases">
        <authorList>
            <person name="Dunlap C."/>
        </authorList>
    </citation>
    <scope>NUCLEOTIDE SEQUENCE [LARGE SCALE GENOMIC DNA]</scope>
    <source>
        <strain evidence="2">NRRL B-41092</strain>
    </source>
</reference>
<dbReference type="OrthoDB" id="9897219at2"/>
<gene>
    <name evidence="1" type="ORF">AXI58_10160</name>
</gene>
<dbReference type="STRING" id="1793963.AXI58_10160"/>
<accession>A0A150FB82</accession>
<evidence type="ECO:0000313" key="1">
    <source>
        <dbReference type="EMBL" id="KXZ22345.1"/>
    </source>
</evidence>
<dbReference type="EMBL" id="LSBA01000005">
    <property type="protein sequence ID" value="KXZ22345.1"/>
    <property type="molecule type" value="Genomic_DNA"/>
</dbReference>
<dbReference type="AlphaFoldDB" id="A0A150FB82"/>
<sequence length="98" mass="11744">MYTVGLSYDVQTELIYLKNWNREIKEALETITLYGDESVEFVFKGKPVETLYEFSSLKDKLDDFEKNDLFSTYFSEDQKEYVEKLFKLLKENLIDEEI</sequence>
<comment type="caution">
    <text evidence="1">The sequence shown here is derived from an EMBL/GenBank/DDBJ whole genome shotgun (WGS) entry which is preliminary data.</text>
</comment>
<protein>
    <submittedName>
        <fullName evidence="1">Uncharacterized protein</fullName>
    </submittedName>
</protein>
<organism evidence="1 2">
    <name type="scientific">Bacillus nakamurai</name>
    <dbReference type="NCBI Taxonomy" id="1793963"/>
    <lineage>
        <taxon>Bacteria</taxon>
        <taxon>Bacillati</taxon>
        <taxon>Bacillota</taxon>
        <taxon>Bacilli</taxon>
        <taxon>Bacillales</taxon>
        <taxon>Bacillaceae</taxon>
        <taxon>Bacillus</taxon>
    </lineage>
</organism>
<proteinExistence type="predicted"/>
<keyword evidence="2" id="KW-1185">Reference proteome</keyword>
<dbReference type="RefSeq" id="WP_061520689.1">
    <property type="nucleotide sequence ID" value="NZ_JARLZY010000019.1"/>
</dbReference>
<name>A0A150FB82_9BACI</name>
<evidence type="ECO:0000313" key="2">
    <source>
        <dbReference type="Proteomes" id="UP000075430"/>
    </source>
</evidence>
<dbReference type="Proteomes" id="UP000075430">
    <property type="component" value="Unassembled WGS sequence"/>
</dbReference>